<keyword evidence="2" id="KW-1185">Reference proteome</keyword>
<name>A0A557SV72_9ARCH</name>
<gene>
    <name evidence="1" type="ORF">NARC_70076</name>
</gene>
<evidence type="ECO:0000313" key="1">
    <source>
        <dbReference type="EMBL" id="TVP40498.1"/>
    </source>
</evidence>
<protein>
    <submittedName>
        <fullName evidence="1">Uncharacterized protein</fullName>
    </submittedName>
</protein>
<proteinExistence type="predicted"/>
<dbReference type="RefSeq" id="WP_144730658.1">
    <property type="nucleotide sequence ID" value="NZ_ML675583.1"/>
</dbReference>
<accession>A0A557SV72</accession>
<organism evidence="1 2">
    <name type="scientific">Candidatus Nitrosocosmicus arcticus</name>
    <dbReference type="NCBI Taxonomy" id="2035267"/>
    <lineage>
        <taxon>Archaea</taxon>
        <taxon>Nitrososphaerota</taxon>
        <taxon>Nitrososphaeria</taxon>
        <taxon>Nitrososphaerales</taxon>
        <taxon>Nitrososphaeraceae</taxon>
        <taxon>Candidatus Nitrosocosmicus</taxon>
    </lineage>
</organism>
<dbReference type="AlphaFoldDB" id="A0A557SV72"/>
<reference evidence="1 2" key="1">
    <citation type="journal article" date="2019" name="Front. Microbiol.">
        <title>Ammonia Oxidation by the Arctic Terrestrial Thaumarchaeote Candidatus Nitrosocosmicus arcticus Is Stimulated by Increasing Temperatures.</title>
        <authorList>
            <person name="Alves R.J.E."/>
            <person name="Kerou M."/>
            <person name="Zappe A."/>
            <person name="Bittner R."/>
            <person name="Abby S.S."/>
            <person name="Schmidt H.A."/>
            <person name="Pfeifer K."/>
            <person name="Schleper C."/>
        </authorList>
    </citation>
    <scope>NUCLEOTIDE SEQUENCE [LARGE SCALE GENOMIC DNA]</scope>
    <source>
        <strain evidence="1 2">Kfb</strain>
    </source>
</reference>
<evidence type="ECO:0000313" key="2">
    <source>
        <dbReference type="Proteomes" id="UP000315289"/>
    </source>
</evidence>
<comment type="caution">
    <text evidence="1">The sequence shown here is derived from an EMBL/GenBank/DDBJ whole genome shotgun (WGS) entry which is preliminary data.</text>
</comment>
<dbReference type="OrthoDB" id="10126at2157"/>
<sequence>MYSDSNIDFNVLFTKSYKELGINWLDNLENDDDYLITIMKDFQTLFPEVKVVNPYMILLKTITFVIQKNTFVLQKSDVYDFFIMSYKFLIDHLIKKQVNSIPFTLSTFDNVVFEICNDFLHTYDTFDKNVKIQFPSLLVDVLSIIFFKSDLDGKKVSLFQLKTYYESKKSSLMEHAYSYPSKELQFLPGKSVKNSNEPIDNQNTVRMPSAMKKTYTDIKRDNSQSYASELVNTGYMTDEMVLRLTQIVQRDPDQVKKSLSVLPKKELQKIHDICNNYNKVLRYGKLIELKDFKTEIESELGRSLTDKQIRHSQISIKKVQFYIENILDGKFEPHLTHGINHVKHNFEYGYRLVGLISNTKSKNKKSIC</sequence>
<dbReference type="Proteomes" id="UP000315289">
    <property type="component" value="Unassembled WGS sequence"/>
</dbReference>
<dbReference type="EMBL" id="VOAH01000007">
    <property type="protein sequence ID" value="TVP40498.1"/>
    <property type="molecule type" value="Genomic_DNA"/>
</dbReference>